<reference evidence="1" key="1">
    <citation type="submission" date="2021-02" db="EMBL/GenBank/DDBJ databases">
        <title>Infant gut strain persistence is associated with maternal origin, phylogeny, and functional potential including surface adhesion and iron acquisition.</title>
        <authorList>
            <person name="Lou Y.C."/>
        </authorList>
    </citation>
    <scope>NUCLEOTIDE SEQUENCE</scope>
    <source>
        <strain evidence="1">L3_108_031G1_dasL3_108_031G1_concoct_20</strain>
    </source>
</reference>
<protein>
    <submittedName>
        <fullName evidence="1">Uncharacterized protein</fullName>
    </submittedName>
</protein>
<comment type="caution">
    <text evidence="1">The sequence shown here is derived from an EMBL/GenBank/DDBJ whole genome shotgun (WGS) entry which is preliminary data.</text>
</comment>
<dbReference type="RefSeq" id="WP_278468495.1">
    <property type="nucleotide sequence ID" value="NZ_JAGZMU010000008.1"/>
</dbReference>
<organism evidence="1 2">
    <name type="scientific">Veillonella parvula</name>
    <name type="common">Staphylococcus parvulus</name>
    <dbReference type="NCBI Taxonomy" id="29466"/>
    <lineage>
        <taxon>Bacteria</taxon>
        <taxon>Bacillati</taxon>
        <taxon>Bacillota</taxon>
        <taxon>Negativicutes</taxon>
        <taxon>Veillonellales</taxon>
        <taxon>Veillonellaceae</taxon>
        <taxon>Veillonella</taxon>
    </lineage>
</organism>
<name>A0A942WNU6_VEIPA</name>
<accession>A0A942WNU6</accession>
<evidence type="ECO:0000313" key="2">
    <source>
        <dbReference type="Proteomes" id="UP000778864"/>
    </source>
</evidence>
<evidence type="ECO:0000313" key="1">
    <source>
        <dbReference type="EMBL" id="MBS4894036.1"/>
    </source>
</evidence>
<gene>
    <name evidence="1" type="ORF">KHZ90_09735</name>
</gene>
<sequence>MDNKIFWMIEDFIKDAYLENGVDNLQYGTIIKELNVSSEDVIRVCVDLEKKGKIQYQYDIRNTNLTLLHSYNDIHLAINKAKEIFDEDIDIINHICVSIKLTREYKNVLDNLKDKEM</sequence>
<dbReference type="AlphaFoldDB" id="A0A942WNU6"/>
<proteinExistence type="predicted"/>
<dbReference type="EMBL" id="JAGZMU010000008">
    <property type="protein sequence ID" value="MBS4894036.1"/>
    <property type="molecule type" value="Genomic_DNA"/>
</dbReference>
<dbReference type="Proteomes" id="UP000778864">
    <property type="component" value="Unassembled WGS sequence"/>
</dbReference>